<comment type="caution">
    <text evidence="1">The sequence shown here is derived from an EMBL/GenBank/DDBJ whole genome shotgun (WGS) entry which is preliminary data.</text>
</comment>
<reference evidence="1" key="1">
    <citation type="submission" date="2020-05" db="EMBL/GenBank/DDBJ databases">
        <authorList>
            <person name="Delgado-Blas J."/>
        </authorList>
    </citation>
    <scope>NUCLEOTIDE SEQUENCE</scope>
    <source>
        <strain evidence="1">BB1453</strain>
    </source>
</reference>
<evidence type="ECO:0000313" key="2">
    <source>
        <dbReference type="Proteomes" id="UP000834611"/>
    </source>
</evidence>
<organism evidence="1 2">
    <name type="scientific">Providencia rettgeri</name>
    <dbReference type="NCBI Taxonomy" id="587"/>
    <lineage>
        <taxon>Bacteria</taxon>
        <taxon>Pseudomonadati</taxon>
        <taxon>Pseudomonadota</taxon>
        <taxon>Gammaproteobacteria</taxon>
        <taxon>Enterobacterales</taxon>
        <taxon>Morganellaceae</taxon>
        <taxon>Providencia</taxon>
    </lineage>
</organism>
<proteinExistence type="predicted"/>
<protein>
    <submittedName>
        <fullName evidence="1">Predicted transcriptional regulator</fullName>
    </submittedName>
</protein>
<dbReference type="AlphaFoldDB" id="A0A9N8H0N6"/>
<accession>A0A9N8H0N6</accession>
<sequence length="59" mass="7025">MDNRYLDMRGVEELTGYKKSYIYREIANGRFPRQVKNGSSSRWPAEQVIQWLNAKFTPQ</sequence>
<dbReference type="Proteomes" id="UP000834611">
    <property type="component" value="Unassembled WGS sequence"/>
</dbReference>
<evidence type="ECO:0000313" key="1">
    <source>
        <dbReference type="EMBL" id="CAB5709350.1"/>
    </source>
</evidence>
<dbReference type="EMBL" id="CAHPSF010000011">
    <property type="protein sequence ID" value="CAB5709350.1"/>
    <property type="molecule type" value="Genomic_DNA"/>
</dbReference>
<dbReference type="Pfam" id="PF05930">
    <property type="entry name" value="Phage_AlpA"/>
    <property type="match status" value="1"/>
</dbReference>
<dbReference type="InterPro" id="IPR010260">
    <property type="entry name" value="AlpA"/>
</dbReference>
<gene>
    <name evidence="1" type="ORF">GHA_03413</name>
</gene>
<dbReference type="Gene3D" id="1.10.238.160">
    <property type="match status" value="1"/>
</dbReference>
<dbReference type="RefSeq" id="WP_369103783.1">
    <property type="nucleotide sequence ID" value="NZ_CAHPSF010000011.1"/>
</dbReference>
<name>A0A9N8H0N6_PRORE</name>